<proteinExistence type="predicted"/>
<dbReference type="AlphaFoldDB" id="A0A146LPB5"/>
<feature type="non-terminal residue" evidence="2">
    <location>
        <position position="1"/>
    </location>
</feature>
<organism evidence="2">
    <name type="scientific">Lygus hesperus</name>
    <name type="common">Western plant bug</name>
    <dbReference type="NCBI Taxonomy" id="30085"/>
    <lineage>
        <taxon>Eukaryota</taxon>
        <taxon>Metazoa</taxon>
        <taxon>Ecdysozoa</taxon>
        <taxon>Arthropoda</taxon>
        <taxon>Hexapoda</taxon>
        <taxon>Insecta</taxon>
        <taxon>Pterygota</taxon>
        <taxon>Neoptera</taxon>
        <taxon>Paraneoptera</taxon>
        <taxon>Hemiptera</taxon>
        <taxon>Heteroptera</taxon>
        <taxon>Panheteroptera</taxon>
        <taxon>Cimicomorpha</taxon>
        <taxon>Miridae</taxon>
        <taxon>Mirini</taxon>
        <taxon>Lygus</taxon>
    </lineage>
</organism>
<feature type="non-terminal residue" evidence="2">
    <location>
        <position position="108"/>
    </location>
</feature>
<feature type="compositionally biased region" description="Low complexity" evidence="1">
    <location>
        <begin position="12"/>
        <end position="25"/>
    </location>
</feature>
<reference evidence="2" key="1">
    <citation type="journal article" date="2016" name="Gigascience">
        <title>De novo construction of an expanded transcriptome assembly for the western tarnished plant bug, Lygus hesperus.</title>
        <authorList>
            <person name="Tassone E.E."/>
            <person name="Geib S.M."/>
            <person name="Hall B."/>
            <person name="Fabrick J.A."/>
            <person name="Brent C.S."/>
            <person name="Hull J.J."/>
        </authorList>
    </citation>
    <scope>NUCLEOTIDE SEQUENCE</scope>
</reference>
<name>A0A146LPB5_LYGHE</name>
<evidence type="ECO:0000256" key="1">
    <source>
        <dbReference type="SAM" id="MobiDB-lite"/>
    </source>
</evidence>
<sequence length="108" mass="12366">PKPIQFRPERPIPLLANPAPRPNLRQLEDDGPIRQPVRHLPAPPPQAQPQQGLRQKVRVVANPRPAPQHIEDDGRRSKNRKPPVQILRKYRTDNDDGSITWGYENEDG</sequence>
<evidence type="ECO:0000313" key="2">
    <source>
        <dbReference type="EMBL" id="JAQ09169.1"/>
    </source>
</evidence>
<protein>
    <submittedName>
        <fullName evidence="2">Uncharacterized protein</fullName>
    </submittedName>
</protein>
<accession>A0A146LPB5</accession>
<dbReference type="EMBL" id="GDHC01009460">
    <property type="protein sequence ID" value="JAQ09169.1"/>
    <property type="molecule type" value="Transcribed_RNA"/>
</dbReference>
<gene>
    <name evidence="2" type="ORF">g.97327</name>
</gene>
<feature type="region of interest" description="Disordered" evidence="1">
    <location>
        <begin position="1"/>
        <end position="108"/>
    </location>
</feature>